<sequence>MVRIEPDRLFMNVYPFMKNTQKGYWIFGGGKSLALILKAIQENALELPERIVDREESEINGIQVVPESEEIFKHWQEGQYIFVASISYYHEIKKRLLAIDSRLENYLVPMLPEAWREQKKSPFIYLNTIPKSGNKYIANNLLMSPYCSESRDISAGPWGNSNLHEFQIKRAIIEGGVLIGHASPSSYNVGVLKDNGIHKMVLHTRDPRAATLSFTHWINKKLKAGNLEAWAHPPVDGYAELPFEKQLDVVLSYWLDSLVEYIEGWIKIDEQDNDFDVLFTNFTKMKNEPQAFFDEIMAFYGLDHKVEVQAPKEEWHFRAGQENEWMNSFTSEQRKFSAARIPSYLKEQFDWPLE</sequence>
<accession>A0A1A8T276</accession>
<dbReference type="Pfam" id="PF00685">
    <property type="entry name" value="Sulfotransfer_1"/>
    <property type="match status" value="1"/>
</dbReference>
<dbReference type="RefSeq" id="WP_067204346.1">
    <property type="nucleotide sequence ID" value="NZ_FLOC01000001.1"/>
</dbReference>
<dbReference type="EMBL" id="FLOC01000001">
    <property type="protein sequence ID" value="SBS25387.1"/>
    <property type="molecule type" value="Genomic_DNA"/>
</dbReference>
<dbReference type="AlphaFoldDB" id="A0A1A8T276"/>
<dbReference type="Gene3D" id="3.40.50.300">
    <property type="entry name" value="P-loop containing nucleotide triphosphate hydrolases"/>
    <property type="match status" value="1"/>
</dbReference>
<dbReference type="InterPro" id="IPR027417">
    <property type="entry name" value="P-loop_NTPase"/>
</dbReference>
<reference evidence="2 3" key="1">
    <citation type="submission" date="2016-06" db="EMBL/GenBank/DDBJ databases">
        <authorList>
            <person name="Kjaerup R.B."/>
            <person name="Dalgaard T.S."/>
            <person name="Juul-Madsen H.R."/>
        </authorList>
    </citation>
    <scope>NUCLEOTIDE SEQUENCE [LARGE SCALE GENOMIC DNA]</scope>
    <source>
        <strain evidence="2 3">CECT 5080</strain>
    </source>
</reference>
<dbReference type="InterPro" id="IPR000863">
    <property type="entry name" value="Sulfotransferase_dom"/>
</dbReference>
<gene>
    <name evidence="2" type="ORF">MAQ5080_00251</name>
</gene>
<feature type="domain" description="Sulfotransferase" evidence="1">
    <location>
        <begin position="199"/>
        <end position="333"/>
    </location>
</feature>
<evidence type="ECO:0000313" key="2">
    <source>
        <dbReference type="EMBL" id="SBS25387.1"/>
    </source>
</evidence>
<proteinExistence type="predicted"/>
<dbReference type="GO" id="GO:0008146">
    <property type="term" value="F:sulfotransferase activity"/>
    <property type="evidence" value="ECO:0007669"/>
    <property type="project" value="InterPro"/>
</dbReference>
<evidence type="ECO:0000259" key="1">
    <source>
        <dbReference type="Pfam" id="PF00685"/>
    </source>
</evidence>
<dbReference type="Proteomes" id="UP000092627">
    <property type="component" value="Unassembled WGS sequence"/>
</dbReference>
<protein>
    <submittedName>
        <fullName evidence="2">Sulfotransferase domain protein</fullName>
    </submittedName>
</protein>
<evidence type="ECO:0000313" key="3">
    <source>
        <dbReference type="Proteomes" id="UP000092627"/>
    </source>
</evidence>
<keyword evidence="2" id="KW-0808">Transferase</keyword>
<organism evidence="2 3">
    <name type="scientific">Marinomonas aquimarina</name>
    <dbReference type="NCBI Taxonomy" id="295068"/>
    <lineage>
        <taxon>Bacteria</taxon>
        <taxon>Pseudomonadati</taxon>
        <taxon>Pseudomonadota</taxon>
        <taxon>Gammaproteobacteria</taxon>
        <taxon>Oceanospirillales</taxon>
        <taxon>Oceanospirillaceae</taxon>
        <taxon>Marinomonas</taxon>
    </lineage>
</organism>
<keyword evidence="3" id="KW-1185">Reference proteome</keyword>
<dbReference type="STRING" id="295068.MAQ5080_00251"/>
<dbReference type="OrthoDB" id="7362723at2"/>
<name>A0A1A8T276_9GAMM</name>
<dbReference type="SUPFAM" id="SSF52540">
    <property type="entry name" value="P-loop containing nucleoside triphosphate hydrolases"/>
    <property type="match status" value="1"/>
</dbReference>